<dbReference type="InterPro" id="IPR044998">
    <property type="entry name" value="Timeless"/>
</dbReference>
<accession>A0A834IKN0</accession>
<dbReference type="EMBL" id="JAACXV010009290">
    <property type="protein sequence ID" value="KAF7275727.1"/>
    <property type="molecule type" value="Genomic_DNA"/>
</dbReference>
<organism evidence="1 2">
    <name type="scientific">Rhynchophorus ferrugineus</name>
    <name type="common">Red palm weevil</name>
    <name type="synonym">Curculio ferrugineus</name>
    <dbReference type="NCBI Taxonomy" id="354439"/>
    <lineage>
        <taxon>Eukaryota</taxon>
        <taxon>Metazoa</taxon>
        <taxon>Ecdysozoa</taxon>
        <taxon>Arthropoda</taxon>
        <taxon>Hexapoda</taxon>
        <taxon>Insecta</taxon>
        <taxon>Pterygota</taxon>
        <taxon>Neoptera</taxon>
        <taxon>Endopterygota</taxon>
        <taxon>Coleoptera</taxon>
        <taxon>Polyphaga</taxon>
        <taxon>Cucujiformia</taxon>
        <taxon>Curculionidae</taxon>
        <taxon>Dryophthorinae</taxon>
        <taxon>Rhynchophorus</taxon>
    </lineage>
</organism>
<dbReference type="GO" id="GO:0006281">
    <property type="term" value="P:DNA repair"/>
    <property type="evidence" value="ECO:0007669"/>
    <property type="project" value="TreeGrafter"/>
</dbReference>
<sequence length="183" mass="21974">MYFEDNLLALFDINKNTLFHFFAENFVTPAQPLVNEDHEEEEFDEEEEEDERPIYNETNFKFEDFTKRLPHPKIVRACGLALQQFEKNSVNTNHCIVKLLHRIAFDCKMFIMVFQLSIFRTFQKIFAQQDLPQHKELVKFATYIVRQFIKVSETNKKVFMEALFWKSSRECCEIENGYNMSEE</sequence>
<protein>
    <submittedName>
        <fullName evidence="1">Uncharacterized protein</fullName>
    </submittedName>
</protein>
<feature type="non-terminal residue" evidence="1">
    <location>
        <position position="1"/>
    </location>
</feature>
<keyword evidence="2" id="KW-1185">Reference proteome</keyword>
<reference evidence="1" key="1">
    <citation type="submission" date="2020-08" db="EMBL/GenBank/DDBJ databases">
        <title>Genome sequencing and assembly of the red palm weevil Rhynchophorus ferrugineus.</title>
        <authorList>
            <person name="Dias G.B."/>
            <person name="Bergman C.M."/>
            <person name="Manee M."/>
        </authorList>
    </citation>
    <scope>NUCLEOTIDE SEQUENCE</scope>
    <source>
        <strain evidence="1">AA-2017</strain>
        <tissue evidence="1">Whole larva</tissue>
    </source>
</reference>
<dbReference type="GO" id="GO:0031298">
    <property type="term" value="C:replication fork protection complex"/>
    <property type="evidence" value="ECO:0007669"/>
    <property type="project" value="TreeGrafter"/>
</dbReference>
<dbReference type="Proteomes" id="UP000625711">
    <property type="component" value="Unassembled WGS sequence"/>
</dbReference>
<name>A0A834IKN0_RHYFE</name>
<proteinExistence type="predicted"/>
<dbReference type="GO" id="GO:0003677">
    <property type="term" value="F:DNA binding"/>
    <property type="evidence" value="ECO:0007669"/>
    <property type="project" value="TreeGrafter"/>
</dbReference>
<evidence type="ECO:0000313" key="1">
    <source>
        <dbReference type="EMBL" id="KAF7275727.1"/>
    </source>
</evidence>
<dbReference type="GO" id="GO:0009649">
    <property type="term" value="P:entrainment of circadian clock"/>
    <property type="evidence" value="ECO:0007669"/>
    <property type="project" value="TreeGrafter"/>
</dbReference>
<dbReference type="GO" id="GO:0000076">
    <property type="term" value="P:DNA replication checkpoint signaling"/>
    <property type="evidence" value="ECO:0007669"/>
    <property type="project" value="TreeGrafter"/>
</dbReference>
<dbReference type="PANTHER" id="PTHR22940">
    <property type="entry name" value="TIMEOUT/TIMELESS-2"/>
    <property type="match status" value="1"/>
</dbReference>
<comment type="caution">
    <text evidence="1">The sequence shown here is derived from an EMBL/GenBank/DDBJ whole genome shotgun (WGS) entry which is preliminary data.</text>
</comment>
<dbReference type="PANTHER" id="PTHR22940:SF4">
    <property type="entry name" value="PROTEIN TIMELESS HOMOLOG"/>
    <property type="match status" value="1"/>
</dbReference>
<dbReference type="AlphaFoldDB" id="A0A834IKN0"/>
<evidence type="ECO:0000313" key="2">
    <source>
        <dbReference type="Proteomes" id="UP000625711"/>
    </source>
</evidence>
<dbReference type="GO" id="GO:0043111">
    <property type="term" value="P:replication fork arrest"/>
    <property type="evidence" value="ECO:0007669"/>
    <property type="project" value="TreeGrafter"/>
</dbReference>
<dbReference type="OrthoDB" id="310853at2759"/>
<gene>
    <name evidence="1" type="ORF">GWI33_011329</name>
</gene>